<accession>A0A7C5KD40</accession>
<dbReference type="InterPro" id="IPR013154">
    <property type="entry name" value="ADH-like_N"/>
</dbReference>
<evidence type="ECO:0000256" key="5">
    <source>
        <dbReference type="ARBA" id="ARBA00023002"/>
    </source>
</evidence>
<keyword evidence="5" id="KW-0560">Oxidoreductase</keyword>
<comment type="cofactor">
    <cofactor evidence="1">
        <name>Zn(2+)</name>
        <dbReference type="ChEBI" id="CHEBI:29105"/>
    </cofactor>
</comment>
<dbReference type="InterPro" id="IPR036291">
    <property type="entry name" value="NAD(P)-bd_dom_sf"/>
</dbReference>
<keyword evidence="4" id="KW-0862">Zinc</keyword>
<dbReference type="SUPFAM" id="SSF50129">
    <property type="entry name" value="GroES-like"/>
    <property type="match status" value="1"/>
</dbReference>
<evidence type="ECO:0000256" key="4">
    <source>
        <dbReference type="ARBA" id="ARBA00022833"/>
    </source>
</evidence>
<gene>
    <name evidence="7" type="ORF">ENL70_01570</name>
</gene>
<evidence type="ECO:0000259" key="6">
    <source>
        <dbReference type="Pfam" id="PF08240"/>
    </source>
</evidence>
<evidence type="ECO:0000256" key="1">
    <source>
        <dbReference type="ARBA" id="ARBA00001947"/>
    </source>
</evidence>
<reference evidence="7" key="1">
    <citation type="journal article" date="2020" name="mSystems">
        <title>Genome- and Community-Level Interaction Insights into Carbon Utilization and Element Cycling Functions of Hydrothermarchaeota in Hydrothermal Sediment.</title>
        <authorList>
            <person name="Zhou Z."/>
            <person name="Liu Y."/>
            <person name="Xu W."/>
            <person name="Pan J."/>
            <person name="Luo Z.H."/>
            <person name="Li M."/>
        </authorList>
    </citation>
    <scope>NUCLEOTIDE SEQUENCE [LARGE SCALE GENOMIC DNA]</scope>
    <source>
        <strain evidence="7">SpSt-1019</strain>
    </source>
</reference>
<feature type="domain" description="Alcohol dehydrogenase-like N-terminal" evidence="6">
    <location>
        <begin position="31"/>
        <end position="138"/>
    </location>
</feature>
<proteinExistence type="inferred from homology"/>
<dbReference type="AlphaFoldDB" id="A0A7C5KD40"/>
<organism evidence="7">
    <name type="scientific">Thermodesulfobium narugense</name>
    <dbReference type="NCBI Taxonomy" id="184064"/>
    <lineage>
        <taxon>Bacteria</taxon>
        <taxon>Pseudomonadati</taxon>
        <taxon>Thermodesulfobiota</taxon>
        <taxon>Thermodesulfobiia</taxon>
        <taxon>Thermodesulfobiales</taxon>
        <taxon>Thermodesulfobiaceae</taxon>
        <taxon>Thermodesulfobium</taxon>
    </lineage>
</organism>
<name>A0A7C5KD40_9BACT</name>
<dbReference type="GO" id="GO:0004022">
    <property type="term" value="F:alcohol dehydrogenase (NAD+) activity"/>
    <property type="evidence" value="ECO:0007669"/>
    <property type="project" value="TreeGrafter"/>
</dbReference>
<dbReference type="CDD" id="cd08298">
    <property type="entry name" value="CAD2"/>
    <property type="match status" value="1"/>
</dbReference>
<dbReference type="InterPro" id="IPR011032">
    <property type="entry name" value="GroES-like_sf"/>
</dbReference>
<sequence length="337" mass="37185">MKALILDKISKVESMPLKIKEVDQPKPDIYQILVEISCCGICHTELDEIEGRVVPKLPVILGHQIVGRVKEVGKSVTKFRPGDRIGIAWINSACGNCYFCKIGEENLCNDFKATGCDVDGGYAEYCLISEDFCYKIPDNFSDVQAAPLLCAGAVGYRSLKLTNMIDGDRIGLFGFGASAHIVIQIIKGLYPNSEVYVFTRKRGDSASKMAIEMGADWVGATGDIPPKKLNRAIDTTPAGYVIREALGVLEKGGRLVTNLIRKESFIPELDYQVHLWNEKELKSVANITREDVKEFLNLASSISIESKIHEFDFQDANKALLMLKRGEYKGAGVLIVS</sequence>
<evidence type="ECO:0000313" key="7">
    <source>
        <dbReference type="EMBL" id="HHI65223.1"/>
    </source>
</evidence>
<dbReference type="GO" id="GO:0005737">
    <property type="term" value="C:cytoplasm"/>
    <property type="evidence" value="ECO:0007669"/>
    <property type="project" value="TreeGrafter"/>
</dbReference>
<comment type="caution">
    <text evidence="7">The sequence shown here is derived from an EMBL/GenBank/DDBJ whole genome shotgun (WGS) entry which is preliminary data.</text>
</comment>
<dbReference type="PANTHER" id="PTHR42940:SF8">
    <property type="entry name" value="VACUOLAR PROTEIN SORTING-ASSOCIATED PROTEIN 11"/>
    <property type="match status" value="1"/>
</dbReference>
<dbReference type="Pfam" id="PF08240">
    <property type="entry name" value="ADH_N"/>
    <property type="match status" value="1"/>
</dbReference>
<evidence type="ECO:0000256" key="3">
    <source>
        <dbReference type="ARBA" id="ARBA00022723"/>
    </source>
</evidence>
<dbReference type="Gene3D" id="3.90.180.10">
    <property type="entry name" value="Medium-chain alcohol dehydrogenases, catalytic domain"/>
    <property type="match status" value="1"/>
</dbReference>
<dbReference type="PANTHER" id="PTHR42940">
    <property type="entry name" value="ALCOHOL DEHYDROGENASE 1-RELATED"/>
    <property type="match status" value="1"/>
</dbReference>
<protein>
    <submittedName>
        <fullName evidence="7">Alcohol dehydrogenase</fullName>
    </submittedName>
</protein>
<dbReference type="Gene3D" id="3.40.50.720">
    <property type="entry name" value="NAD(P)-binding Rossmann-like Domain"/>
    <property type="match status" value="1"/>
</dbReference>
<dbReference type="SUPFAM" id="SSF51735">
    <property type="entry name" value="NAD(P)-binding Rossmann-fold domains"/>
    <property type="match status" value="1"/>
</dbReference>
<evidence type="ECO:0000256" key="2">
    <source>
        <dbReference type="ARBA" id="ARBA00008072"/>
    </source>
</evidence>
<dbReference type="EMBL" id="DRUY01000053">
    <property type="protein sequence ID" value="HHI65223.1"/>
    <property type="molecule type" value="Genomic_DNA"/>
</dbReference>
<comment type="similarity">
    <text evidence="2">Belongs to the zinc-containing alcohol dehydrogenase family.</text>
</comment>
<dbReference type="GO" id="GO:0046872">
    <property type="term" value="F:metal ion binding"/>
    <property type="evidence" value="ECO:0007669"/>
    <property type="project" value="UniProtKB-KW"/>
</dbReference>
<keyword evidence="3" id="KW-0479">Metal-binding</keyword>
<dbReference type="InterPro" id="IPR014187">
    <property type="entry name" value="ADH_Zn_typ-2"/>
</dbReference>